<dbReference type="InterPro" id="IPR002156">
    <property type="entry name" value="RNaseH_domain"/>
</dbReference>
<dbReference type="PANTHER" id="PTHR33033">
    <property type="entry name" value="POLYNUCLEOTIDYL TRANSFERASE, RIBONUCLEASE H-LIKE SUPERFAMILY PROTEIN-RELATED"/>
    <property type="match status" value="1"/>
</dbReference>
<dbReference type="Gene3D" id="3.30.420.10">
    <property type="entry name" value="Ribonuclease H-like superfamily/Ribonuclease H"/>
    <property type="match status" value="1"/>
</dbReference>
<dbReference type="eggNOG" id="ENOG502T150">
    <property type="taxonomic scope" value="Eukaryota"/>
</dbReference>
<organism evidence="2 3">
    <name type="scientific">Theobroma cacao</name>
    <name type="common">Cacao</name>
    <name type="synonym">Cocoa</name>
    <dbReference type="NCBI Taxonomy" id="3641"/>
    <lineage>
        <taxon>Eukaryota</taxon>
        <taxon>Viridiplantae</taxon>
        <taxon>Streptophyta</taxon>
        <taxon>Embryophyta</taxon>
        <taxon>Tracheophyta</taxon>
        <taxon>Spermatophyta</taxon>
        <taxon>Magnoliopsida</taxon>
        <taxon>eudicotyledons</taxon>
        <taxon>Gunneridae</taxon>
        <taxon>Pentapetalae</taxon>
        <taxon>rosids</taxon>
        <taxon>malvids</taxon>
        <taxon>Malvales</taxon>
        <taxon>Malvaceae</taxon>
        <taxon>Byttnerioideae</taxon>
        <taxon>Theobroma</taxon>
    </lineage>
</organism>
<dbReference type="HOGENOM" id="CLU_779394_0_0_1"/>
<name>A0A061F7B7_THECC</name>
<dbReference type="InParanoid" id="A0A061F7B7"/>
<dbReference type="Gramene" id="EOY12946">
    <property type="protein sequence ID" value="EOY12946"/>
    <property type="gene ID" value="TCM_031451"/>
</dbReference>
<dbReference type="SUPFAM" id="SSF53098">
    <property type="entry name" value="Ribonuclease H-like"/>
    <property type="match status" value="1"/>
</dbReference>
<dbReference type="GO" id="GO:0004523">
    <property type="term" value="F:RNA-DNA hybrid ribonuclease activity"/>
    <property type="evidence" value="ECO:0007669"/>
    <property type="project" value="InterPro"/>
</dbReference>
<dbReference type="InterPro" id="IPR012337">
    <property type="entry name" value="RNaseH-like_sf"/>
</dbReference>
<dbReference type="Pfam" id="PF13456">
    <property type="entry name" value="RVT_3"/>
    <property type="match status" value="1"/>
</dbReference>
<dbReference type="GO" id="GO:0003676">
    <property type="term" value="F:nucleic acid binding"/>
    <property type="evidence" value="ECO:0007669"/>
    <property type="project" value="InterPro"/>
</dbReference>
<sequence length="347" mass="38380">MEKYDVGQPHKTPSSSSTARMSSVTVRLFSSGLTSGLMTFLLHLNSLFSLAVDKDMIVLDTCQNGLWSINFRCELYNWEKEDLDQILNSLSSISLVPLRDDKLSRRMILKPLFQSKFFARCWIPQVIPTRSGFTPFGNWLFPQRSNASYGWRSLTLSLRKSSSLHMESISPPTNFVVCGVAKLRSAVRTSFSPTCSVGEFGDMFLNGGESLGVLRVLYPLLSKLGMIQASEGVEAIDDMGWWTDPRLSSKRKAPHHHQVGTSWSPPPTGEFKFNVDSSAKGRPGLAGCGGVLQDSDGNVVGLFFYPIGLHDSNFAELMAILKALKFFAATPYTSSPLIIEFDSRVAL</sequence>
<keyword evidence="3" id="KW-1185">Reference proteome</keyword>
<dbReference type="InterPro" id="IPR044730">
    <property type="entry name" value="RNase_H-like_dom_plant"/>
</dbReference>
<dbReference type="PROSITE" id="PS50879">
    <property type="entry name" value="RNASE_H_1"/>
    <property type="match status" value="1"/>
</dbReference>
<evidence type="ECO:0000259" key="1">
    <source>
        <dbReference type="PROSITE" id="PS50879"/>
    </source>
</evidence>
<reference evidence="2 3" key="1">
    <citation type="journal article" date="2013" name="Genome Biol.">
        <title>The genome sequence of the most widely cultivated cacao type and its use to identify candidate genes regulating pod color.</title>
        <authorList>
            <person name="Motamayor J.C."/>
            <person name="Mockaitis K."/>
            <person name="Schmutz J."/>
            <person name="Haiminen N."/>
            <person name="Iii D.L."/>
            <person name="Cornejo O."/>
            <person name="Findley S.D."/>
            <person name="Zheng P."/>
            <person name="Utro F."/>
            <person name="Royaert S."/>
            <person name="Saski C."/>
            <person name="Jenkins J."/>
            <person name="Podicheti R."/>
            <person name="Zhao M."/>
            <person name="Scheffler B.E."/>
            <person name="Stack J.C."/>
            <person name="Feltus F.A."/>
            <person name="Mustiga G.M."/>
            <person name="Amores F."/>
            <person name="Phillips W."/>
            <person name="Marelli J.P."/>
            <person name="May G.D."/>
            <person name="Shapiro H."/>
            <person name="Ma J."/>
            <person name="Bustamante C.D."/>
            <person name="Schnell R.J."/>
            <person name="Main D."/>
            <person name="Gilbert D."/>
            <person name="Parida L."/>
            <person name="Kuhn D.N."/>
        </authorList>
    </citation>
    <scope>NUCLEOTIDE SEQUENCE [LARGE SCALE GENOMIC DNA]</scope>
    <source>
        <strain evidence="3">cv. Matina 1-6</strain>
    </source>
</reference>
<dbReference type="EMBL" id="CM001885">
    <property type="protein sequence ID" value="EOY12946.1"/>
    <property type="molecule type" value="Genomic_DNA"/>
</dbReference>
<dbReference type="InterPro" id="IPR036397">
    <property type="entry name" value="RNaseH_sf"/>
</dbReference>
<gene>
    <name evidence="2" type="ORF">TCM_031451</name>
</gene>
<dbReference type="Proteomes" id="UP000026915">
    <property type="component" value="Chromosome 7"/>
</dbReference>
<dbReference type="CDD" id="cd06222">
    <property type="entry name" value="RNase_H_like"/>
    <property type="match status" value="1"/>
</dbReference>
<dbReference type="AlphaFoldDB" id="A0A061F7B7"/>
<evidence type="ECO:0000313" key="2">
    <source>
        <dbReference type="EMBL" id="EOY12946.1"/>
    </source>
</evidence>
<proteinExistence type="predicted"/>
<accession>A0A061F7B7</accession>
<protein>
    <recommendedName>
        <fullName evidence="1">RNase H type-1 domain-containing protein</fullName>
    </recommendedName>
</protein>
<feature type="domain" description="RNase H type-1" evidence="1">
    <location>
        <begin position="267"/>
        <end position="347"/>
    </location>
</feature>
<evidence type="ECO:0000313" key="3">
    <source>
        <dbReference type="Proteomes" id="UP000026915"/>
    </source>
</evidence>
<dbReference type="PANTHER" id="PTHR33033:SF109">
    <property type="entry name" value="PROTEIN, PUTATIVE-RELATED"/>
    <property type="match status" value="1"/>
</dbReference>